<dbReference type="RefSeq" id="WP_145287994.1">
    <property type="nucleotide sequence ID" value="NZ_CP036291.1"/>
</dbReference>
<protein>
    <submittedName>
        <fullName evidence="1">Uncharacterized protein</fullName>
    </submittedName>
</protein>
<evidence type="ECO:0000313" key="1">
    <source>
        <dbReference type="EMBL" id="QDU90127.1"/>
    </source>
</evidence>
<sequence>MPKPRSFRTTVVERARREPEFRVGLLTEAAECFLTGEVDAAKIMLRDYVNATLGFKALAAIVDKKPESLMRMLSEKGNPRANNLAQLISSLRSHEGVTLRVEALR</sequence>
<reference evidence="1 2" key="1">
    <citation type="submission" date="2019-02" db="EMBL/GenBank/DDBJ databases">
        <title>Deep-cultivation of Planctomycetes and their phenomic and genomic characterization uncovers novel biology.</title>
        <authorList>
            <person name="Wiegand S."/>
            <person name="Jogler M."/>
            <person name="Boedeker C."/>
            <person name="Pinto D."/>
            <person name="Vollmers J."/>
            <person name="Rivas-Marin E."/>
            <person name="Kohn T."/>
            <person name="Peeters S.H."/>
            <person name="Heuer A."/>
            <person name="Rast P."/>
            <person name="Oberbeckmann S."/>
            <person name="Bunk B."/>
            <person name="Jeske O."/>
            <person name="Meyerdierks A."/>
            <person name="Storesund J.E."/>
            <person name="Kallscheuer N."/>
            <person name="Luecker S."/>
            <person name="Lage O.M."/>
            <person name="Pohl T."/>
            <person name="Merkel B.J."/>
            <person name="Hornburger P."/>
            <person name="Mueller R.-W."/>
            <person name="Bruemmer F."/>
            <person name="Labrenz M."/>
            <person name="Spormann A.M."/>
            <person name="Op den Camp H."/>
            <person name="Overmann J."/>
            <person name="Amann R."/>
            <person name="Jetten M.S.M."/>
            <person name="Mascher T."/>
            <person name="Medema M.H."/>
            <person name="Devos D.P."/>
            <person name="Kaster A.-K."/>
            <person name="Ovreas L."/>
            <person name="Rohde M."/>
            <person name="Galperin M.Y."/>
            <person name="Jogler C."/>
        </authorList>
    </citation>
    <scope>NUCLEOTIDE SEQUENCE [LARGE SCALE GENOMIC DNA]</scope>
    <source>
        <strain evidence="1 2">Pla175</strain>
    </source>
</reference>
<dbReference type="Proteomes" id="UP000317429">
    <property type="component" value="Chromosome"/>
</dbReference>
<keyword evidence="2" id="KW-1185">Reference proteome</keyword>
<dbReference type="AlphaFoldDB" id="A0A518DF72"/>
<gene>
    <name evidence="1" type="ORF">Pla175_35280</name>
</gene>
<name>A0A518DF72_9BACT</name>
<accession>A0A518DF72</accession>
<evidence type="ECO:0000313" key="2">
    <source>
        <dbReference type="Proteomes" id="UP000317429"/>
    </source>
</evidence>
<dbReference type="KEGG" id="pnd:Pla175_35280"/>
<proteinExistence type="predicted"/>
<organism evidence="1 2">
    <name type="scientific">Pirellulimonas nuda</name>
    <dbReference type="NCBI Taxonomy" id="2528009"/>
    <lineage>
        <taxon>Bacteria</taxon>
        <taxon>Pseudomonadati</taxon>
        <taxon>Planctomycetota</taxon>
        <taxon>Planctomycetia</taxon>
        <taxon>Pirellulales</taxon>
        <taxon>Lacipirellulaceae</taxon>
        <taxon>Pirellulimonas</taxon>
    </lineage>
</organism>
<dbReference type="OrthoDB" id="9794662at2"/>
<dbReference type="EMBL" id="CP036291">
    <property type="protein sequence ID" value="QDU90127.1"/>
    <property type="molecule type" value="Genomic_DNA"/>
</dbReference>